<evidence type="ECO:0000313" key="2">
    <source>
        <dbReference type="Proteomes" id="UP001172680"/>
    </source>
</evidence>
<dbReference type="EMBL" id="JAPDRP010000013">
    <property type="protein sequence ID" value="KAJ9642283.1"/>
    <property type="molecule type" value="Genomic_DNA"/>
</dbReference>
<protein>
    <submittedName>
        <fullName evidence="1">Uncharacterized protein</fullName>
    </submittedName>
</protein>
<name>A0ACC2Z513_9PEZI</name>
<accession>A0ACC2Z513</accession>
<keyword evidence="2" id="KW-1185">Reference proteome</keyword>
<sequence>MNLLWIVLFGQSAIVTAEMAVVMQAYCRCLAVTGHQVIIPSIYGHDNGTNVAETTSNIPFALEAGGTKAGSFIDSVLTRGVAKLGWMNCLRL</sequence>
<proteinExistence type="predicted"/>
<dbReference type="Proteomes" id="UP001172680">
    <property type="component" value="Unassembled WGS sequence"/>
</dbReference>
<gene>
    <name evidence="1" type="ORF">H2199_004663</name>
</gene>
<reference evidence="1" key="1">
    <citation type="submission" date="2022-10" db="EMBL/GenBank/DDBJ databases">
        <title>Culturing micro-colonial fungi from biological soil crusts in the Mojave desert and describing Neophaeococcomyces mojavensis, and introducing the new genera and species Taxawa tesnikishii.</title>
        <authorList>
            <person name="Kurbessoian T."/>
            <person name="Stajich J.E."/>
        </authorList>
    </citation>
    <scope>NUCLEOTIDE SEQUENCE</scope>
    <source>
        <strain evidence="1">JES_115</strain>
    </source>
</reference>
<evidence type="ECO:0000313" key="1">
    <source>
        <dbReference type="EMBL" id="KAJ9642283.1"/>
    </source>
</evidence>
<organism evidence="1 2">
    <name type="scientific">Coniosporium tulheliwenetii</name>
    <dbReference type="NCBI Taxonomy" id="3383036"/>
    <lineage>
        <taxon>Eukaryota</taxon>
        <taxon>Fungi</taxon>
        <taxon>Dikarya</taxon>
        <taxon>Ascomycota</taxon>
        <taxon>Pezizomycotina</taxon>
        <taxon>Dothideomycetes</taxon>
        <taxon>Dothideomycetes incertae sedis</taxon>
        <taxon>Coniosporium</taxon>
    </lineage>
</organism>
<comment type="caution">
    <text evidence="1">The sequence shown here is derived from an EMBL/GenBank/DDBJ whole genome shotgun (WGS) entry which is preliminary data.</text>
</comment>